<name>A0A381PV87_9ZZZZ</name>
<evidence type="ECO:0000259" key="6">
    <source>
        <dbReference type="Pfam" id="PF00890"/>
    </source>
</evidence>
<organism evidence="8">
    <name type="scientific">marine metagenome</name>
    <dbReference type="NCBI Taxonomy" id="408172"/>
    <lineage>
        <taxon>unclassified sequences</taxon>
        <taxon>metagenomes</taxon>
        <taxon>ecological metagenomes</taxon>
    </lineage>
</organism>
<dbReference type="GO" id="GO:0016491">
    <property type="term" value="F:oxidoreductase activity"/>
    <property type="evidence" value="ECO:0007669"/>
    <property type="project" value="UniProtKB-KW"/>
</dbReference>
<dbReference type="PRINTS" id="PR00368">
    <property type="entry name" value="FADPNR"/>
</dbReference>
<feature type="domain" description="FAD-dependent oxidoreductase 2 FAD-binding" evidence="6">
    <location>
        <begin position="13"/>
        <end position="420"/>
    </location>
</feature>
<dbReference type="InterPro" id="IPR015939">
    <property type="entry name" value="Fum_Rdtase/Succ_DH_flav-like_C"/>
</dbReference>
<feature type="coiled-coil region" evidence="5">
    <location>
        <begin position="488"/>
        <end position="515"/>
    </location>
</feature>
<dbReference type="InterPro" id="IPR027477">
    <property type="entry name" value="Succ_DH/fumarate_Rdtase_cat_sf"/>
</dbReference>
<evidence type="ECO:0000256" key="2">
    <source>
        <dbReference type="ARBA" id="ARBA00022630"/>
    </source>
</evidence>
<evidence type="ECO:0000259" key="7">
    <source>
        <dbReference type="Pfam" id="PF02910"/>
    </source>
</evidence>
<dbReference type="InterPro" id="IPR036188">
    <property type="entry name" value="FAD/NAD-bd_sf"/>
</dbReference>
<evidence type="ECO:0000256" key="1">
    <source>
        <dbReference type="ARBA" id="ARBA00001974"/>
    </source>
</evidence>
<dbReference type="PIRSF" id="PIRSF000171">
    <property type="entry name" value="SDHA_APRA_LASPO"/>
    <property type="match status" value="1"/>
</dbReference>
<accession>A0A381PV87</accession>
<reference evidence="8" key="1">
    <citation type="submission" date="2018-05" db="EMBL/GenBank/DDBJ databases">
        <authorList>
            <person name="Lanie J.A."/>
            <person name="Ng W.-L."/>
            <person name="Kazmierczak K.M."/>
            <person name="Andrzejewski T.M."/>
            <person name="Davidsen T.M."/>
            <person name="Wayne K.J."/>
            <person name="Tettelin H."/>
            <person name="Glass J.I."/>
            <person name="Rusch D."/>
            <person name="Podicherti R."/>
            <person name="Tsui H.-C.T."/>
            <person name="Winkler M.E."/>
        </authorList>
    </citation>
    <scope>NUCLEOTIDE SEQUENCE</scope>
</reference>
<evidence type="ECO:0000256" key="4">
    <source>
        <dbReference type="ARBA" id="ARBA00023002"/>
    </source>
</evidence>
<gene>
    <name evidence="8" type="ORF">METZ01_LOCUS23408</name>
</gene>
<dbReference type="SUPFAM" id="SSF46977">
    <property type="entry name" value="Succinate dehydrogenase/fumarate reductase flavoprotein C-terminal domain"/>
    <property type="match status" value="1"/>
</dbReference>
<dbReference type="EMBL" id="UINC01001094">
    <property type="protein sequence ID" value="SUZ70554.1"/>
    <property type="molecule type" value="Genomic_DNA"/>
</dbReference>
<keyword evidence="4" id="KW-0560">Oxidoreductase</keyword>
<dbReference type="Gene3D" id="3.50.50.60">
    <property type="entry name" value="FAD/NAD(P)-binding domain"/>
    <property type="match status" value="1"/>
</dbReference>
<keyword evidence="3" id="KW-0274">FAD</keyword>
<dbReference type="FunFam" id="3.50.50.60:FF:000026">
    <property type="entry name" value="Succinate dehydrogenase flavoprotein subunit"/>
    <property type="match status" value="1"/>
</dbReference>
<protein>
    <recommendedName>
        <fullName evidence="9">FAD-dependent oxidoreductase 2 FAD binding domain-containing protein</fullName>
    </recommendedName>
</protein>
<dbReference type="SUPFAM" id="SSF56425">
    <property type="entry name" value="Succinate dehydrogenase/fumarate reductase flavoprotein, catalytic domain"/>
    <property type="match status" value="1"/>
</dbReference>
<dbReference type="InterPro" id="IPR003953">
    <property type="entry name" value="FAD-dep_OxRdtase_2_FAD-bd"/>
</dbReference>
<dbReference type="InterPro" id="IPR037099">
    <property type="entry name" value="Fum_R/Succ_DH_flav-like_C_sf"/>
</dbReference>
<dbReference type="NCBIfam" id="NF005866">
    <property type="entry name" value="PRK07803.1"/>
    <property type="match status" value="1"/>
</dbReference>
<comment type="cofactor">
    <cofactor evidence="1">
        <name>FAD</name>
        <dbReference type="ChEBI" id="CHEBI:57692"/>
    </cofactor>
</comment>
<dbReference type="Pfam" id="PF00890">
    <property type="entry name" value="FAD_binding_2"/>
    <property type="match status" value="1"/>
</dbReference>
<dbReference type="FunFam" id="3.90.700.10:FF:000005">
    <property type="entry name" value="Succinate dehydrogenase flavoprotein subunit"/>
    <property type="match status" value="1"/>
</dbReference>
<dbReference type="Pfam" id="PF02910">
    <property type="entry name" value="Succ_DH_flav_C"/>
    <property type="match status" value="1"/>
</dbReference>
<evidence type="ECO:0000256" key="5">
    <source>
        <dbReference type="SAM" id="Coils"/>
    </source>
</evidence>
<dbReference type="SUPFAM" id="SSF51905">
    <property type="entry name" value="FAD/NAD(P)-binding domain"/>
    <property type="match status" value="1"/>
</dbReference>
<dbReference type="AlphaFoldDB" id="A0A381PV87"/>
<dbReference type="Gene3D" id="1.20.58.100">
    <property type="entry name" value="Fumarate reductase/succinate dehydrogenase flavoprotein-like, C-terminal domain"/>
    <property type="match status" value="1"/>
</dbReference>
<dbReference type="PANTHER" id="PTHR11632">
    <property type="entry name" value="SUCCINATE DEHYDROGENASE 2 FLAVOPROTEIN SUBUNIT"/>
    <property type="match status" value="1"/>
</dbReference>
<feature type="domain" description="Fumarate reductase/succinate dehydrogenase flavoprotein-like C-terminal" evidence="7">
    <location>
        <begin position="475"/>
        <end position="585"/>
    </location>
</feature>
<proteinExistence type="predicted"/>
<dbReference type="PANTHER" id="PTHR11632:SF51">
    <property type="entry name" value="SUCCINATE DEHYDROGENASE [UBIQUINONE] FLAVOPROTEIN SUBUNIT, MITOCHONDRIAL"/>
    <property type="match status" value="1"/>
</dbReference>
<sequence>MLDISEIKTVEHDVLIVGAGGAGLSAAIEASNHGMSTGIVMKSLLGKAHTVMAEGGMAAALGNVDERDHWKIHFRDTMRGGKFLNVWRMAELHAKLAPERVRLLEEWGAVFDRTKKGLINQRNFGGHRYPRLAHVGDRTGLEMIRTLQDHGVHQGIETYMECTALDLLKNEKGKVIGVVCMWRETGTFIIFKAKAIIFATGGGGKAWDVTSNSWEYTGDGYALAYEAGAELMDLEFNQFHPTGMMWPLSVKGILVTESVRGEGGVLLNSEGTRFMFNYIPERFRSETAETEEEAARWLAGDPNARRPPELLTRDVVARAINEEVKAGRGSKHGGAYLNIATQRSPEDIKKKLPSMYHQFKVLAELDITKEPMEVGPTCHYFMGGIRVDADTAMSSVPGLFACGECAAGMHGANRLGGNSLSDLLVFGYLAGRNAAEFAKKNAKHSDFDENQAKKIIQNATDILNRNSGTNPYLLHEHLEQNMQANVGIIRTKDQLEKGIDEIEKIKEEYKTVKAKGTSQFNPGWHEALGLRNLLITAEAVARAAKLREESRGAHTRADFPGEQKEWLNYNIISKKGEDGKMQLNKVERPSANPELVRIAESSIEDLENEIIEERKQMNK</sequence>
<evidence type="ECO:0000313" key="8">
    <source>
        <dbReference type="EMBL" id="SUZ70554.1"/>
    </source>
</evidence>
<evidence type="ECO:0008006" key="9">
    <source>
        <dbReference type="Google" id="ProtNLM"/>
    </source>
</evidence>
<keyword evidence="2" id="KW-0285">Flavoprotein</keyword>
<dbReference type="InterPro" id="IPR030664">
    <property type="entry name" value="SdhA/FrdA/AprA"/>
</dbReference>
<evidence type="ECO:0000256" key="3">
    <source>
        <dbReference type="ARBA" id="ARBA00022827"/>
    </source>
</evidence>
<keyword evidence="5" id="KW-0175">Coiled coil</keyword>
<dbReference type="Gene3D" id="3.90.700.10">
    <property type="entry name" value="Succinate dehydrogenase/fumarate reductase flavoprotein, catalytic domain"/>
    <property type="match status" value="1"/>
</dbReference>